<gene>
    <name evidence="2" type="ORF">E2636_02805</name>
</gene>
<keyword evidence="1" id="KW-1133">Transmembrane helix</keyword>
<evidence type="ECO:0000313" key="3">
    <source>
        <dbReference type="Proteomes" id="UP000294292"/>
    </source>
</evidence>
<proteinExistence type="predicted"/>
<accession>A0A4V1AMR0</accession>
<keyword evidence="1" id="KW-0472">Membrane</keyword>
<reference evidence="2 3" key="1">
    <citation type="submission" date="2019-03" db="EMBL/GenBank/DDBJ databases">
        <title>Complete genome sequence of Paenisporosarcina antarctica CGMCC 1.6503T.</title>
        <authorList>
            <person name="Rong J.-C."/>
            <person name="Chi N.-Y."/>
            <person name="Zhang Q.-F."/>
        </authorList>
    </citation>
    <scope>NUCLEOTIDE SEQUENCE [LARGE SCALE GENOMIC DNA]</scope>
    <source>
        <strain evidence="2 3">CGMCC 1.6503</strain>
    </source>
</reference>
<keyword evidence="3" id="KW-1185">Reference proteome</keyword>
<dbReference type="Proteomes" id="UP000294292">
    <property type="component" value="Chromosome"/>
</dbReference>
<feature type="transmembrane region" description="Helical" evidence="1">
    <location>
        <begin position="6"/>
        <end position="25"/>
    </location>
</feature>
<evidence type="ECO:0000313" key="2">
    <source>
        <dbReference type="EMBL" id="QBP40145.1"/>
    </source>
</evidence>
<feature type="transmembrane region" description="Helical" evidence="1">
    <location>
        <begin position="66"/>
        <end position="83"/>
    </location>
</feature>
<dbReference type="EMBL" id="CP038015">
    <property type="protein sequence ID" value="QBP40145.1"/>
    <property type="molecule type" value="Genomic_DNA"/>
</dbReference>
<dbReference type="KEGG" id="panc:E2636_02805"/>
<keyword evidence="1" id="KW-0812">Transmembrane</keyword>
<dbReference type="AlphaFoldDB" id="A0A4V1AMR0"/>
<sequence length="100" mass="11453">MWSFAQFIVMMFTFYIMAKTGMSFLKSRLEHVGVNHFLYICLGTINLIGVLVIFIVSMVIDFGSNWWINLLAVIFLVGLSNPIKMRKTMLSKNKAIVTVK</sequence>
<organism evidence="2 3">
    <name type="scientific">Paenisporosarcina antarctica</name>
    <dbReference type="NCBI Taxonomy" id="417367"/>
    <lineage>
        <taxon>Bacteria</taxon>
        <taxon>Bacillati</taxon>
        <taxon>Bacillota</taxon>
        <taxon>Bacilli</taxon>
        <taxon>Bacillales</taxon>
        <taxon>Caryophanaceae</taxon>
        <taxon>Paenisporosarcina</taxon>
    </lineage>
</organism>
<name>A0A4V1AMR0_9BACL</name>
<protein>
    <submittedName>
        <fullName evidence="2">Uncharacterized protein</fullName>
    </submittedName>
</protein>
<feature type="transmembrane region" description="Helical" evidence="1">
    <location>
        <begin position="37"/>
        <end position="60"/>
    </location>
</feature>
<evidence type="ECO:0000256" key="1">
    <source>
        <dbReference type="SAM" id="Phobius"/>
    </source>
</evidence>